<evidence type="ECO:0000256" key="3">
    <source>
        <dbReference type="ARBA" id="ARBA00023274"/>
    </source>
</evidence>
<dbReference type="PROSITE" id="PS00962">
    <property type="entry name" value="RIBOSOMAL_S2_1"/>
    <property type="match status" value="1"/>
</dbReference>
<dbReference type="EMBL" id="UINC01007282">
    <property type="protein sequence ID" value="SVA32447.1"/>
    <property type="molecule type" value="Genomic_DNA"/>
</dbReference>
<dbReference type="PANTHER" id="PTHR12534:SF0">
    <property type="entry name" value="SMALL RIBOSOMAL SUBUNIT PROTEIN US2M"/>
    <property type="match status" value="1"/>
</dbReference>
<dbReference type="PANTHER" id="PTHR12534">
    <property type="entry name" value="30S RIBOSOMAL PROTEIN S2 PROKARYOTIC AND ORGANELLAR"/>
    <property type="match status" value="1"/>
</dbReference>
<gene>
    <name evidence="5" type="ORF">METZ01_LOCUS85301</name>
</gene>
<dbReference type="PRINTS" id="PR00395">
    <property type="entry name" value="RIBOSOMALS2"/>
</dbReference>
<dbReference type="FunFam" id="1.10.287.610:FF:000001">
    <property type="entry name" value="30S ribosomal protein S2"/>
    <property type="match status" value="1"/>
</dbReference>
<dbReference type="PROSITE" id="PS00963">
    <property type="entry name" value="RIBOSOMAL_S2_2"/>
    <property type="match status" value="1"/>
</dbReference>
<dbReference type="AlphaFoldDB" id="A0A381UYJ4"/>
<organism evidence="5">
    <name type="scientific">marine metagenome</name>
    <dbReference type="NCBI Taxonomy" id="408172"/>
    <lineage>
        <taxon>unclassified sequences</taxon>
        <taxon>metagenomes</taxon>
        <taxon>ecological metagenomes</taxon>
    </lineage>
</organism>
<dbReference type="Pfam" id="PF00318">
    <property type="entry name" value="Ribosomal_S2"/>
    <property type="match status" value="1"/>
</dbReference>
<dbReference type="GO" id="GO:0003735">
    <property type="term" value="F:structural constituent of ribosome"/>
    <property type="evidence" value="ECO:0007669"/>
    <property type="project" value="InterPro"/>
</dbReference>
<evidence type="ECO:0000256" key="2">
    <source>
        <dbReference type="ARBA" id="ARBA00022980"/>
    </source>
</evidence>
<name>A0A381UYJ4_9ZZZZ</name>
<dbReference type="GO" id="GO:0022627">
    <property type="term" value="C:cytosolic small ribosomal subunit"/>
    <property type="evidence" value="ECO:0007669"/>
    <property type="project" value="TreeGrafter"/>
</dbReference>
<dbReference type="GO" id="GO:0006412">
    <property type="term" value="P:translation"/>
    <property type="evidence" value="ECO:0007669"/>
    <property type="project" value="InterPro"/>
</dbReference>
<dbReference type="Gene3D" id="3.40.50.10490">
    <property type="entry name" value="Glucose-6-phosphate isomerase like protein, domain 1"/>
    <property type="match status" value="1"/>
</dbReference>
<feature type="region of interest" description="Disordered" evidence="4">
    <location>
        <begin position="248"/>
        <end position="287"/>
    </location>
</feature>
<reference evidence="5" key="1">
    <citation type="submission" date="2018-05" db="EMBL/GenBank/DDBJ databases">
        <authorList>
            <person name="Lanie J.A."/>
            <person name="Ng W.-L."/>
            <person name="Kazmierczak K.M."/>
            <person name="Andrzejewski T.M."/>
            <person name="Davidsen T.M."/>
            <person name="Wayne K.J."/>
            <person name="Tettelin H."/>
            <person name="Glass J.I."/>
            <person name="Rusch D."/>
            <person name="Podicherti R."/>
            <person name="Tsui H.-C.T."/>
            <person name="Winkler M.E."/>
        </authorList>
    </citation>
    <scope>NUCLEOTIDE SEQUENCE</scope>
</reference>
<accession>A0A381UYJ4</accession>
<dbReference type="InterPro" id="IPR023591">
    <property type="entry name" value="Ribosomal_uS2_flav_dom_sf"/>
</dbReference>
<protein>
    <recommendedName>
        <fullName evidence="6">30S ribosomal protein S2</fullName>
    </recommendedName>
</protein>
<evidence type="ECO:0000256" key="4">
    <source>
        <dbReference type="SAM" id="MobiDB-lite"/>
    </source>
</evidence>
<evidence type="ECO:0000313" key="5">
    <source>
        <dbReference type="EMBL" id="SVA32447.1"/>
    </source>
</evidence>
<dbReference type="InterPro" id="IPR001865">
    <property type="entry name" value="Ribosomal_uS2"/>
</dbReference>
<dbReference type="InterPro" id="IPR018130">
    <property type="entry name" value="Ribosomal_uS2_CS"/>
</dbReference>
<dbReference type="Gene3D" id="1.10.287.610">
    <property type="entry name" value="Helix hairpin bin"/>
    <property type="match status" value="1"/>
</dbReference>
<dbReference type="HAMAP" id="MF_00291_B">
    <property type="entry name" value="Ribosomal_uS2_B"/>
    <property type="match status" value="1"/>
</dbReference>
<dbReference type="NCBIfam" id="TIGR01011">
    <property type="entry name" value="rpsB_bact"/>
    <property type="match status" value="1"/>
</dbReference>
<keyword evidence="3" id="KW-0687">Ribonucleoprotein</keyword>
<dbReference type="SUPFAM" id="SSF52313">
    <property type="entry name" value="Ribosomal protein S2"/>
    <property type="match status" value="1"/>
</dbReference>
<dbReference type="InterPro" id="IPR005706">
    <property type="entry name" value="Ribosomal_uS2_bac/mit/plastid"/>
</dbReference>
<comment type="similarity">
    <text evidence="1">Belongs to the universal ribosomal protein uS2 family.</text>
</comment>
<proteinExistence type="inferred from homology"/>
<evidence type="ECO:0000256" key="1">
    <source>
        <dbReference type="ARBA" id="ARBA00006242"/>
    </source>
</evidence>
<dbReference type="CDD" id="cd01425">
    <property type="entry name" value="RPS2"/>
    <property type="match status" value="1"/>
</dbReference>
<sequence>MVSVNIRDLLDAGVHFGHQTRRWNPRMKPYIFTQRNGIYIVDLRQTATAFREALNFLRDLATDGGTVMFVGTKRQAQEAVREAAERTGMYFVNQRWLGGLLTNFTTIRKSVARLKDIEAMEEDGRMNLLPKKEVIKLRREKFKLFRNLEGIKEMGRVPDAIFVLDVKCEHIAVREAMKLNIPIVAIVDTNCDPEGIDFVVPGNDDALRSIRLFLSAAADSILEGRGIHEKAVEEAALQAVEEAKQVAETEGVEKASPSQAVAATEADAEVKEVESVNGGEEAEESKE</sequence>
<keyword evidence="2" id="KW-0689">Ribosomal protein</keyword>
<evidence type="ECO:0008006" key="6">
    <source>
        <dbReference type="Google" id="ProtNLM"/>
    </source>
</evidence>